<evidence type="ECO:0000313" key="1">
    <source>
        <dbReference type="EMBL" id="UXN58269.1"/>
    </source>
</evidence>
<keyword evidence="2" id="KW-1185">Reference proteome</keyword>
<gene>
    <name evidence="1" type="ORF">N8E88_05535</name>
</gene>
<dbReference type="EMBL" id="CP104971">
    <property type="protein sequence ID" value="UXN58269.1"/>
    <property type="molecule type" value="Genomic_DNA"/>
</dbReference>
<dbReference type="Proteomes" id="UP001061991">
    <property type="component" value="Plasmid p_unnamed2"/>
</dbReference>
<keyword evidence="1" id="KW-0614">Plasmid</keyword>
<accession>A0ACD4CXH8</accession>
<proteinExistence type="predicted"/>
<reference evidence="1" key="1">
    <citation type="submission" date="2022-09" db="EMBL/GenBank/DDBJ databases">
        <title>Interaction between co-microsymbionts with complementary sets of symbiotic genes in legume-rhizobium systems.</title>
        <authorList>
            <person name="Safronova V."/>
            <person name="Sazanova A."/>
            <person name="Afonin A."/>
            <person name="Chirak E."/>
        </authorList>
    </citation>
    <scope>NUCLEOTIDE SEQUENCE</scope>
    <source>
        <strain evidence="1">A18/3m</strain>
    </source>
</reference>
<geneLocation type="plasmid" evidence="1 2">
    <name>p_unnamed2</name>
</geneLocation>
<protein>
    <submittedName>
        <fullName evidence="1">Uncharacterized protein</fullName>
    </submittedName>
</protein>
<evidence type="ECO:0000313" key="2">
    <source>
        <dbReference type="Proteomes" id="UP001061991"/>
    </source>
</evidence>
<organism evidence="1 2">
    <name type="scientific">Phyllobacterium zundukense</name>
    <dbReference type="NCBI Taxonomy" id="1867719"/>
    <lineage>
        <taxon>Bacteria</taxon>
        <taxon>Pseudomonadati</taxon>
        <taxon>Pseudomonadota</taxon>
        <taxon>Alphaproteobacteria</taxon>
        <taxon>Hyphomicrobiales</taxon>
        <taxon>Phyllobacteriaceae</taxon>
        <taxon>Phyllobacterium</taxon>
    </lineage>
</organism>
<sequence>MTDPILVTHKEHGLMLATWQKHRGSYIGVTATGDTHGPFFHALIELGSATKWAKIV</sequence>
<name>A0ACD4CXH8_9HYPH</name>